<dbReference type="InterPro" id="IPR001736">
    <property type="entry name" value="PLipase_D/transphosphatidylase"/>
</dbReference>
<accession>A0A4P6EP77</accession>
<feature type="domain" description="PLD phosphodiesterase" evidence="1">
    <location>
        <begin position="172"/>
        <end position="199"/>
    </location>
</feature>
<dbReference type="EMBL" id="CP035495">
    <property type="protein sequence ID" value="QAY64720.1"/>
    <property type="molecule type" value="Genomic_DNA"/>
</dbReference>
<dbReference type="InterPro" id="IPR047955">
    <property type="entry name" value="DrmC-like"/>
</dbReference>
<dbReference type="GO" id="GO:0003824">
    <property type="term" value="F:catalytic activity"/>
    <property type="evidence" value="ECO:0007669"/>
    <property type="project" value="InterPro"/>
</dbReference>
<dbReference type="AlphaFoldDB" id="A0A4P6EP77"/>
<dbReference type="Pfam" id="PF13091">
    <property type="entry name" value="PLDc_2"/>
    <property type="match status" value="1"/>
</dbReference>
<dbReference type="PROSITE" id="PS50035">
    <property type="entry name" value="PLD"/>
    <property type="match status" value="1"/>
</dbReference>
<protein>
    <submittedName>
        <fullName evidence="2">Phospholipase</fullName>
    </submittedName>
</protein>
<sequence>MRELGRLLTGTEAGLVAESLEDGESLTSAIGVIDLAKKAKVTDLVAGAGLRFKTEILAAALRGIEGARSTTRAVDTIWTMPGHLAQSGGLTTSLASLVDDARQSVVCSTYNFQKTSGMWRALRGAVERAGVSVRVYIDAEANEGGGPGPSTAEVAAWLSPGTVLQTKRFEGKRVRNHGRFLSIDHRFVVVTSANFSWSAEYGNVEFGVVIDDARLAARIEDEIRDAEPYLYEPPARA</sequence>
<reference evidence="2 3" key="1">
    <citation type="submission" date="2019-01" db="EMBL/GenBank/DDBJ databases">
        <title>Genome sequencing of strain 2JSPR-7.</title>
        <authorList>
            <person name="Heo J."/>
            <person name="Kim S.-J."/>
            <person name="Kim J.-S."/>
            <person name="Hong S.-B."/>
            <person name="Kwon S.-W."/>
        </authorList>
    </citation>
    <scope>NUCLEOTIDE SEQUENCE [LARGE SCALE GENOMIC DNA]</scope>
    <source>
        <strain evidence="2 3">2JSPR-7</strain>
    </source>
</reference>
<dbReference type="OrthoDB" id="3257334at2"/>
<dbReference type="NCBIfam" id="NF038319">
    <property type="entry name" value="DISARM_DrmC_I"/>
    <property type="match status" value="1"/>
</dbReference>
<evidence type="ECO:0000259" key="1">
    <source>
        <dbReference type="PROSITE" id="PS50035"/>
    </source>
</evidence>
<keyword evidence="3" id="KW-1185">Reference proteome</keyword>
<dbReference type="InterPro" id="IPR025202">
    <property type="entry name" value="PLD-like_dom"/>
</dbReference>
<dbReference type="Gene3D" id="3.30.870.10">
    <property type="entry name" value="Endonuclease Chain A"/>
    <property type="match status" value="1"/>
</dbReference>
<dbReference type="KEGG" id="xyl:ET495_03390"/>
<evidence type="ECO:0000313" key="2">
    <source>
        <dbReference type="EMBL" id="QAY64720.1"/>
    </source>
</evidence>
<evidence type="ECO:0000313" key="3">
    <source>
        <dbReference type="Proteomes" id="UP000291758"/>
    </source>
</evidence>
<name>A0A4P6EP77_9MICO</name>
<dbReference type="GO" id="GO:0006793">
    <property type="term" value="P:phosphorus metabolic process"/>
    <property type="evidence" value="ECO:0007669"/>
    <property type="project" value="UniProtKB-ARBA"/>
</dbReference>
<gene>
    <name evidence="2" type="ORF">ET495_03390</name>
</gene>
<dbReference type="Proteomes" id="UP000291758">
    <property type="component" value="Chromosome"/>
</dbReference>
<proteinExistence type="predicted"/>
<organism evidence="2 3">
    <name type="scientific">Xylanimonas allomyrinae</name>
    <dbReference type="NCBI Taxonomy" id="2509459"/>
    <lineage>
        <taxon>Bacteria</taxon>
        <taxon>Bacillati</taxon>
        <taxon>Actinomycetota</taxon>
        <taxon>Actinomycetes</taxon>
        <taxon>Micrococcales</taxon>
        <taxon>Promicromonosporaceae</taxon>
        <taxon>Xylanimonas</taxon>
    </lineage>
</organism>
<dbReference type="SUPFAM" id="SSF56024">
    <property type="entry name" value="Phospholipase D/nuclease"/>
    <property type="match status" value="1"/>
</dbReference>